<dbReference type="InterPro" id="IPR004026">
    <property type="entry name" value="Ada_DNA_repair_Zn-bd"/>
</dbReference>
<dbReference type="PANTHER" id="PTHR30619:SF7">
    <property type="entry name" value="BETA-LACTAMASE DOMAIN PROTEIN"/>
    <property type="match status" value="1"/>
</dbReference>
<keyword evidence="1" id="KW-0010">Activator</keyword>
<name>A0A9D2P231_9FIRM</name>
<evidence type="ECO:0000259" key="3">
    <source>
        <dbReference type="SMART" id="SM00849"/>
    </source>
</evidence>
<dbReference type="EMBL" id="DWWJ01000100">
    <property type="protein sequence ID" value="HJC41013.1"/>
    <property type="molecule type" value="Genomic_DNA"/>
</dbReference>
<dbReference type="Proteomes" id="UP000823882">
    <property type="component" value="Unassembled WGS sequence"/>
</dbReference>
<dbReference type="GO" id="GO:0006281">
    <property type="term" value="P:DNA repair"/>
    <property type="evidence" value="ECO:0007669"/>
    <property type="project" value="InterPro"/>
</dbReference>
<dbReference type="GO" id="GO:0003677">
    <property type="term" value="F:DNA binding"/>
    <property type="evidence" value="ECO:0007669"/>
    <property type="project" value="InterPro"/>
</dbReference>
<dbReference type="InterPro" id="IPR052159">
    <property type="entry name" value="Competence_DNA_uptake"/>
</dbReference>
<feature type="signal peptide" evidence="2">
    <location>
        <begin position="1"/>
        <end position="26"/>
    </location>
</feature>
<evidence type="ECO:0000313" key="5">
    <source>
        <dbReference type="Proteomes" id="UP000823882"/>
    </source>
</evidence>
<dbReference type="SUPFAM" id="SSF57884">
    <property type="entry name" value="Ada DNA repair protein, N-terminal domain (N-Ada 10)"/>
    <property type="match status" value="1"/>
</dbReference>
<dbReference type="Gene3D" id="3.60.15.10">
    <property type="entry name" value="Ribonuclease Z/Hydroxyacylglutathione hydrolase-like"/>
    <property type="match status" value="1"/>
</dbReference>
<dbReference type="InterPro" id="IPR035681">
    <property type="entry name" value="ComA-like_MBL"/>
</dbReference>
<reference evidence="4" key="1">
    <citation type="journal article" date="2021" name="PeerJ">
        <title>Extensive microbial diversity within the chicken gut microbiome revealed by metagenomics and culture.</title>
        <authorList>
            <person name="Gilroy R."/>
            <person name="Ravi A."/>
            <person name="Getino M."/>
            <person name="Pursley I."/>
            <person name="Horton D.L."/>
            <person name="Alikhan N.F."/>
            <person name="Baker D."/>
            <person name="Gharbi K."/>
            <person name="Hall N."/>
            <person name="Watson M."/>
            <person name="Adriaenssens E.M."/>
            <person name="Foster-Nyarko E."/>
            <person name="Jarju S."/>
            <person name="Secka A."/>
            <person name="Antonio M."/>
            <person name="Oren A."/>
            <person name="Chaudhuri R.R."/>
            <person name="La Ragione R."/>
            <person name="Hildebrand F."/>
            <person name="Pallen M.J."/>
        </authorList>
    </citation>
    <scope>NUCLEOTIDE SEQUENCE</scope>
    <source>
        <strain evidence="4">CHK186-1790</strain>
    </source>
</reference>
<keyword evidence="2" id="KW-0732">Signal</keyword>
<dbReference type="GO" id="GO:0008270">
    <property type="term" value="F:zinc ion binding"/>
    <property type="evidence" value="ECO:0007669"/>
    <property type="project" value="InterPro"/>
</dbReference>
<evidence type="ECO:0000256" key="1">
    <source>
        <dbReference type="ARBA" id="ARBA00023159"/>
    </source>
</evidence>
<dbReference type="Gene3D" id="3.40.10.10">
    <property type="entry name" value="DNA Methylphosphotriester Repair Domain"/>
    <property type="match status" value="1"/>
</dbReference>
<proteinExistence type="predicted"/>
<feature type="chain" id="PRO_5039283789" evidence="2">
    <location>
        <begin position="27"/>
        <end position="348"/>
    </location>
</feature>
<evidence type="ECO:0000313" key="4">
    <source>
        <dbReference type="EMBL" id="HJC41013.1"/>
    </source>
</evidence>
<dbReference type="InterPro" id="IPR036866">
    <property type="entry name" value="RibonucZ/Hydroxyglut_hydro"/>
</dbReference>
<dbReference type="InterPro" id="IPR001279">
    <property type="entry name" value="Metallo-B-lactamas"/>
</dbReference>
<dbReference type="PANTHER" id="PTHR30619">
    <property type="entry name" value="DNA INTERNALIZATION/COMPETENCE PROTEIN COMEC/REC2"/>
    <property type="match status" value="1"/>
</dbReference>
<dbReference type="SMART" id="SM00849">
    <property type="entry name" value="Lactamase_B"/>
    <property type="match status" value="1"/>
</dbReference>
<dbReference type="GO" id="GO:0006355">
    <property type="term" value="P:regulation of DNA-templated transcription"/>
    <property type="evidence" value="ECO:0007669"/>
    <property type="project" value="InterPro"/>
</dbReference>
<dbReference type="PROSITE" id="PS51257">
    <property type="entry name" value="PROKAR_LIPOPROTEIN"/>
    <property type="match status" value="1"/>
</dbReference>
<gene>
    <name evidence="4" type="ORF">H9701_05610</name>
</gene>
<dbReference type="GO" id="GO:0008168">
    <property type="term" value="F:methyltransferase activity"/>
    <property type="evidence" value="ECO:0007669"/>
    <property type="project" value="InterPro"/>
</dbReference>
<dbReference type="Pfam" id="PF02805">
    <property type="entry name" value="Ada_Zn_binding"/>
    <property type="match status" value="1"/>
</dbReference>
<reference evidence="4" key="2">
    <citation type="submission" date="2021-04" db="EMBL/GenBank/DDBJ databases">
        <authorList>
            <person name="Gilroy R."/>
        </authorList>
    </citation>
    <scope>NUCLEOTIDE SEQUENCE</scope>
    <source>
        <strain evidence="4">CHK186-1790</strain>
    </source>
</reference>
<dbReference type="CDD" id="cd07731">
    <property type="entry name" value="ComA-like_MBL-fold"/>
    <property type="match status" value="1"/>
</dbReference>
<dbReference type="Pfam" id="PF00753">
    <property type="entry name" value="Lactamase_B"/>
    <property type="match status" value="1"/>
</dbReference>
<protein>
    <submittedName>
        <fullName evidence="4">MBL fold metallo-hydrolase</fullName>
    </submittedName>
</protein>
<accession>A0A9D2P231</accession>
<sequence length="348" mass="37013">MNRFGKLSLALSLVLALTGCGLSGGAGRPDPGPAEGTLEVHYIDVGQADSALLLCGGESMLIDGGNVADSDLVVAYLADQGVEELDYVVCTHAHEDHVGGLAGALSQYPAGEVLSPVTEYDSQAFGNFLKYTQEQGLSLTVPEPGDTWTVGTAAVTVLGPVQDYDDTNNTSIVLRVDFGETSFLFTGDMERSAEEDLLESGAWLEADVLKVGHHGSDTSTSYPFLREVDPDYAVISVGENNDYGHPSEDTLSRLRDDDVTVYRTDLQGDVVCTSDGTSLTFTVERNDGIQTNPTEDESQPGTYIGNLNSHVFHRPDCSGLPAEQNQVAFSSREEAVAAGYTPCGRCDP</sequence>
<comment type="caution">
    <text evidence="4">The sequence shown here is derived from an EMBL/GenBank/DDBJ whole genome shotgun (WGS) entry which is preliminary data.</text>
</comment>
<evidence type="ECO:0000256" key="2">
    <source>
        <dbReference type="SAM" id="SignalP"/>
    </source>
</evidence>
<dbReference type="AlphaFoldDB" id="A0A9D2P231"/>
<feature type="domain" description="Metallo-beta-lactamase" evidence="3">
    <location>
        <begin position="47"/>
        <end position="239"/>
    </location>
</feature>
<dbReference type="InterPro" id="IPR035451">
    <property type="entry name" value="Ada-like_dom_sf"/>
</dbReference>
<organism evidence="4 5">
    <name type="scientific">Candidatus Intestinimonas pullistercoris</name>
    <dbReference type="NCBI Taxonomy" id="2838623"/>
    <lineage>
        <taxon>Bacteria</taxon>
        <taxon>Bacillati</taxon>
        <taxon>Bacillota</taxon>
        <taxon>Clostridia</taxon>
        <taxon>Eubacteriales</taxon>
        <taxon>Intestinimonas</taxon>
    </lineage>
</organism>
<dbReference type="SUPFAM" id="SSF56281">
    <property type="entry name" value="Metallo-hydrolase/oxidoreductase"/>
    <property type="match status" value="1"/>
</dbReference>